<feature type="compositionally biased region" description="Basic and acidic residues" evidence="2">
    <location>
        <begin position="436"/>
        <end position="446"/>
    </location>
</feature>
<sequence>MDALQSFVLLNDNVPSWLAKLDDLTVSVAAHNARFLEMARYGSRLLKKKNLSTESLREGPVHCYTIEGETAAKATDIYVPPNPSHQCLSHASRARNVPNNSVLVRKRKGSNASVLSGQPRYRTKSMVVVYYDSAVQESFEFLFRSIAGARNNLRKGKTSASFKARMASLVTESAYPAAGEFYRPSPKMMKAGLGRRTLGPDFGADDKLSTFDEADKDLEITQSLCEVAAHQFLRDGDCRLEIEGMRKKFENCRAIAEKEVERLKEEEAREQEEKEGVAELIQEEQLPVVKYVEAKVNPPPPLKGITFTGTGVIEIDDGSDAERVVLSESESESDLDNDSDKSIDNANATKRSSSYLCLNTKSSIDDASKNSLDDDPDNATKNFNSDDVKKGRLRNNRCVVLLESEPDLDDDSDKFTDNANVTKRSPSHLRSNTKPNIDHTSKKSIDDDACDASKNSSDDDLGDASGKSDDATPSATSIKRDPSHRNTTIWTDNDTSSPIGGSKTVKRKADTVGIDLYNIISSSPRASNESDALQYDDERPGKRHRLTRGHGRSTVSYDMKHHPMDDVLRPKYSAERRAKARQVPEESSDSGSEIDEAPSRNTTSLDPHRRRSSRNTHRGEKPMYSAKWHPLDQMLKGNASAMSVPNPNGRSGKSPQKSNDSSSTLKDGEDPIIVSSDLHPYQPTGRASELGGGTAPISSDRRRSARVLSSKDTPPNYDMKYHVMDSTLRPNAAAKRLKSKLHSATPSDSLRESASSAKAHTEQPAKASPKSFTRRSVSSESELDSPNVSPASSELQNPYLNRTSLEWAEVQDMDRCVYLLQRGAPLCGNTLPQDWTHDVVKKVLSDKGVITFDELSSQGATELLKSRYESVRLGLQNFFGSGPEPVNKKDWTLSKAEGFDVYDMKRGLKYWKHLKDSVVGGTKTSSSSNSLGFAAKKAKSMPGNDDQEATDSVLEERDRNEAIMATRMQHIKNEGTNPNKSCLKWPPISEVDTERTMIVDLEDDGELGVIIETEDTLVESMRGGNIPSSIMSDAALEELLFPIEQHLREECNQEITADPVSSNSRSSEPAGLVLDHPDKTLGELNSVASEAEAADLNTSSNRGLTGPVPLGKDERTSSVNVGPRDGSGKSQTAKAEVKTKKRKSKVDVAIAVHEDLPGRTPLVKKIVSMNPASPGTDIPKENLEDDGSVEHSSQVEIRTPRIRRHHEAIGTPSIRRVSRLGSATTTTPAFRSLFGGPHGSSSPGSSPTTR</sequence>
<feature type="compositionally biased region" description="Basic residues" evidence="2">
    <location>
        <begin position="541"/>
        <end position="551"/>
    </location>
</feature>
<accession>A0A8H6KYW3</accession>
<keyword evidence="4" id="KW-1185">Reference proteome</keyword>
<dbReference type="Proteomes" id="UP000593566">
    <property type="component" value="Unassembled WGS sequence"/>
</dbReference>
<feature type="compositionally biased region" description="Polar residues" evidence="2">
    <location>
        <begin position="742"/>
        <end position="758"/>
    </location>
</feature>
<keyword evidence="1" id="KW-0175">Coiled coil</keyword>
<organism evidence="3 4">
    <name type="scientific">Letharia lupina</name>
    <dbReference type="NCBI Taxonomy" id="560253"/>
    <lineage>
        <taxon>Eukaryota</taxon>
        <taxon>Fungi</taxon>
        <taxon>Dikarya</taxon>
        <taxon>Ascomycota</taxon>
        <taxon>Pezizomycotina</taxon>
        <taxon>Lecanoromycetes</taxon>
        <taxon>OSLEUM clade</taxon>
        <taxon>Lecanoromycetidae</taxon>
        <taxon>Lecanorales</taxon>
        <taxon>Lecanorineae</taxon>
        <taxon>Parmeliaceae</taxon>
        <taxon>Letharia</taxon>
    </lineage>
</organism>
<dbReference type="EMBL" id="JACCJB010000003">
    <property type="protein sequence ID" value="KAF6229393.1"/>
    <property type="molecule type" value="Genomic_DNA"/>
</dbReference>
<feature type="region of interest" description="Disordered" evidence="2">
    <location>
        <begin position="935"/>
        <end position="954"/>
    </location>
</feature>
<name>A0A8H6KYW3_9LECA</name>
<feature type="compositionally biased region" description="Polar residues" evidence="2">
    <location>
        <begin position="640"/>
        <end position="665"/>
    </location>
</feature>
<evidence type="ECO:0000313" key="3">
    <source>
        <dbReference type="EMBL" id="KAF6229393.1"/>
    </source>
</evidence>
<feature type="region of interest" description="Disordered" evidence="2">
    <location>
        <begin position="1219"/>
        <end position="1250"/>
    </location>
</feature>
<dbReference type="AlphaFoldDB" id="A0A8H6KYW3"/>
<feature type="region of interest" description="Disordered" evidence="2">
    <location>
        <begin position="407"/>
        <end position="506"/>
    </location>
</feature>
<proteinExistence type="predicted"/>
<feature type="compositionally biased region" description="Polar residues" evidence="2">
    <location>
        <begin position="1055"/>
        <end position="1067"/>
    </location>
</feature>
<feature type="region of interest" description="Disordered" evidence="2">
    <location>
        <begin position="1171"/>
        <end position="1195"/>
    </location>
</feature>
<feature type="region of interest" description="Disordered" evidence="2">
    <location>
        <begin position="525"/>
        <end position="626"/>
    </location>
</feature>
<feature type="coiled-coil region" evidence="1">
    <location>
        <begin position="246"/>
        <end position="283"/>
    </location>
</feature>
<feature type="compositionally biased region" description="Polar residues" evidence="2">
    <location>
        <begin position="417"/>
        <end position="435"/>
    </location>
</feature>
<feature type="compositionally biased region" description="Polar residues" evidence="2">
    <location>
        <begin position="770"/>
        <end position="795"/>
    </location>
</feature>
<comment type="caution">
    <text evidence="3">The sequence shown here is derived from an EMBL/GenBank/DDBJ whole genome shotgun (WGS) entry which is preliminary data.</text>
</comment>
<dbReference type="GeneID" id="59335908"/>
<protein>
    <submittedName>
        <fullName evidence="3">Uncharacterized protein</fullName>
    </submittedName>
</protein>
<feature type="compositionally biased region" description="Acidic residues" evidence="2">
    <location>
        <begin position="586"/>
        <end position="596"/>
    </location>
</feature>
<feature type="region of interest" description="Disordered" evidence="2">
    <location>
        <begin position="1055"/>
        <end position="1078"/>
    </location>
</feature>
<dbReference type="RefSeq" id="XP_037157035.1">
    <property type="nucleotide sequence ID" value="XM_037298400.1"/>
</dbReference>
<feature type="region of interest" description="Disordered" evidence="2">
    <location>
        <begin position="364"/>
        <end position="389"/>
    </location>
</feature>
<evidence type="ECO:0000256" key="1">
    <source>
        <dbReference type="SAM" id="Coils"/>
    </source>
</evidence>
<gene>
    <name evidence="3" type="ORF">HO133_007509</name>
</gene>
<feature type="region of interest" description="Disordered" evidence="2">
    <location>
        <begin position="325"/>
        <end position="346"/>
    </location>
</feature>
<feature type="compositionally biased region" description="Basic and acidic residues" evidence="2">
    <location>
        <begin position="558"/>
        <end position="577"/>
    </location>
</feature>
<feature type="region of interest" description="Disordered" evidence="2">
    <location>
        <begin position="638"/>
        <end position="795"/>
    </location>
</feature>
<feature type="compositionally biased region" description="Low complexity" evidence="2">
    <location>
        <begin position="1239"/>
        <end position="1250"/>
    </location>
</feature>
<reference evidence="3 4" key="1">
    <citation type="journal article" date="2020" name="Genomics">
        <title>Complete, high-quality genomes from long-read metagenomic sequencing of two wolf lichen thalli reveals enigmatic genome architecture.</title>
        <authorList>
            <person name="McKenzie S.K."/>
            <person name="Walston R.F."/>
            <person name="Allen J.L."/>
        </authorList>
    </citation>
    <scope>NUCLEOTIDE SEQUENCE [LARGE SCALE GENOMIC DNA]</scope>
    <source>
        <strain evidence="3">WasteWater1</strain>
    </source>
</reference>
<evidence type="ECO:0000256" key="2">
    <source>
        <dbReference type="SAM" id="MobiDB-lite"/>
    </source>
</evidence>
<feature type="region of interest" description="Disordered" evidence="2">
    <location>
        <begin position="1091"/>
        <end position="1142"/>
    </location>
</feature>
<evidence type="ECO:0000313" key="4">
    <source>
        <dbReference type="Proteomes" id="UP000593566"/>
    </source>
</evidence>
<feature type="compositionally biased region" description="Polar residues" evidence="2">
    <location>
        <begin position="485"/>
        <end position="499"/>
    </location>
</feature>